<accession>A0A069QEX3</accession>
<dbReference type="SUPFAM" id="SSF48452">
    <property type="entry name" value="TPR-like"/>
    <property type="match status" value="1"/>
</dbReference>
<feature type="chain" id="PRO_5001668037" description="SusD/RagB family nutrient-binding outer membrane lipoprotein" evidence="1">
    <location>
        <begin position="26"/>
        <end position="514"/>
    </location>
</feature>
<keyword evidence="1" id="KW-0732">Signal</keyword>
<protein>
    <recommendedName>
        <fullName evidence="4">SusD/RagB family nutrient-binding outer membrane lipoprotein</fullName>
    </recommendedName>
</protein>
<dbReference type="HOGENOM" id="CLU_025928_2_0_10"/>
<evidence type="ECO:0000313" key="2">
    <source>
        <dbReference type="EMBL" id="KDR51433.1"/>
    </source>
</evidence>
<feature type="signal peptide" evidence="1">
    <location>
        <begin position="1"/>
        <end position="25"/>
    </location>
</feature>
<name>A0A069QEX3_HOYLO</name>
<dbReference type="RefSeq" id="WP_018966589.1">
    <property type="nucleotide sequence ID" value="NZ_KB899211.1"/>
</dbReference>
<evidence type="ECO:0008006" key="4">
    <source>
        <dbReference type="Google" id="ProtNLM"/>
    </source>
</evidence>
<dbReference type="eggNOG" id="COG4198">
    <property type="taxonomic scope" value="Bacteria"/>
</dbReference>
<gene>
    <name evidence="2" type="ORF">HMPREF1991_02522</name>
</gene>
<keyword evidence="3" id="KW-1185">Reference proteome</keyword>
<proteinExistence type="predicted"/>
<dbReference type="InterPro" id="IPR024302">
    <property type="entry name" value="SusD-like"/>
</dbReference>
<comment type="caution">
    <text evidence="2">The sequence shown here is derived from an EMBL/GenBank/DDBJ whole genome shotgun (WGS) entry which is preliminary data.</text>
</comment>
<dbReference type="PATRIC" id="fig|1122985.7.peg.2613"/>
<sequence>MNNKHIFKSMALGALLLGGMAMQTACTDSFEEANRPGHKVSAEELDRDNYSTSSFLTQLVNEAFPEQENTYQMTEDLIGNYLGRYMTYANDGFSDKNFARFNAPNGWVSWPFNNSLPKATSAFKAIAAKTGREGVLYAQALVLRAQVYQRYVDMYGALPVGLEQDDAAYSSQEDVYKLLVANLDTAALLLKPFNSSSVNEENDKVYEGKVAKWYKLANSLKLRMAIRMRYADPAFAKKTGEAAVAAGVITSNDDNCAVTYTPNGQYKTSIEWGDSRACADLECFLTGYSDPRLRTFFKPAQKTSGRAIVGCLAGAKIENKKKANEVYSAANVDKATRGVWLTAAEMAFCRAEGVLAGWNGMGGTAEDLYKEGVTLSFEQWGAGSAASYLENSTAKQADYTDAEGGFGQSQSAVSTITIKWDDSATAEEKLERLITQKWIALFPDGQEAWSELRRTGYPKVFPVAQSTSGYSLKVPNRIPFAIDELTKNPTNYRKAVQLIGGNDDYATKMWWQKK</sequence>
<reference evidence="2 3" key="1">
    <citation type="submission" date="2013-08" db="EMBL/GenBank/DDBJ databases">
        <authorList>
            <person name="Weinstock G."/>
            <person name="Sodergren E."/>
            <person name="Wylie T."/>
            <person name="Fulton L."/>
            <person name="Fulton R."/>
            <person name="Fronick C."/>
            <person name="O'Laughlin M."/>
            <person name="Godfrey J."/>
            <person name="Miner T."/>
            <person name="Herter B."/>
            <person name="Appelbaum E."/>
            <person name="Cordes M."/>
            <person name="Lek S."/>
            <person name="Wollam A."/>
            <person name="Pepin K.H."/>
            <person name="Palsikar V.B."/>
            <person name="Mitreva M."/>
            <person name="Wilson R.K."/>
        </authorList>
    </citation>
    <scope>NUCLEOTIDE SEQUENCE [LARGE SCALE GENOMIC DNA]</scope>
    <source>
        <strain evidence="2 3">ATCC 15930</strain>
    </source>
</reference>
<dbReference type="Gene3D" id="1.25.40.390">
    <property type="match status" value="1"/>
</dbReference>
<organism evidence="2 3">
    <name type="scientific">Hoylesella loescheii DSM 19665 = JCM 12249 = ATCC 15930</name>
    <dbReference type="NCBI Taxonomy" id="1122985"/>
    <lineage>
        <taxon>Bacteria</taxon>
        <taxon>Pseudomonadati</taxon>
        <taxon>Bacteroidota</taxon>
        <taxon>Bacteroidia</taxon>
        <taxon>Bacteroidales</taxon>
        <taxon>Prevotellaceae</taxon>
        <taxon>Hoylesella</taxon>
    </lineage>
</organism>
<evidence type="ECO:0000313" key="3">
    <source>
        <dbReference type="Proteomes" id="UP000027442"/>
    </source>
</evidence>
<dbReference type="Proteomes" id="UP000027442">
    <property type="component" value="Unassembled WGS sequence"/>
</dbReference>
<dbReference type="Pfam" id="PF12741">
    <property type="entry name" value="SusD-like"/>
    <property type="match status" value="1"/>
</dbReference>
<dbReference type="EMBL" id="JNGW01000107">
    <property type="protein sequence ID" value="KDR51433.1"/>
    <property type="molecule type" value="Genomic_DNA"/>
</dbReference>
<evidence type="ECO:0000256" key="1">
    <source>
        <dbReference type="SAM" id="SignalP"/>
    </source>
</evidence>
<dbReference type="AlphaFoldDB" id="A0A069QEX3"/>
<dbReference type="InterPro" id="IPR011990">
    <property type="entry name" value="TPR-like_helical_dom_sf"/>
</dbReference>